<keyword evidence="2 6" id="KW-0812">Transmembrane</keyword>
<evidence type="ECO:0000256" key="2">
    <source>
        <dbReference type="ARBA" id="ARBA00022692"/>
    </source>
</evidence>
<feature type="transmembrane region" description="Helical" evidence="6">
    <location>
        <begin position="7"/>
        <end position="28"/>
    </location>
</feature>
<gene>
    <name evidence="7" type="ordered locus">Ecym_5603</name>
</gene>
<evidence type="ECO:0000313" key="8">
    <source>
        <dbReference type="Proteomes" id="UP000006790"/>
    </source>
</evidence>
<evidence type="ECO:0000313" key="7">
    <source>
        <dbReference type="EMBL" id="AET40339.1"/>
    </source>
</evidence>
<dbReference type="Proteomes" id="UP000006790">
    <property type="component" value="Chromosome 5"/>
</dbReference>
<dbReference type="EMBL" id="CP002501">
    <property type="protein sequence ID" value="AET40339.1"/>
    <property type="molecule type" value="Genomic_DNA"/>
</dbReference>
<dbReference type="HOGENOM" id="CLU_1229932_0_0_1"/>
<keyword evidence="4 6" id="KW-0472">Membrane</keyword>
<dbReference type="AlphaFoldDB" id="I6NE47"/>
<dbReference type="OrthoDB" id="4070176at2759"/>
<feature type="region of interest" description="Disordered" evidence="5">
    <location>
        <begin position="159"/>
        <end position="225"/>
    </location>
</feature>
<name>I6NE47_ERECY</name>
<sequence>MSLWSFVVFWFYLGSFFVVGTVAAAFVLPFMTASLFFATGVVICGFFSNLSFKSAQLLYDQFVGTLQATLKNMADQVPPVAGDDQGDAPQRQQGPEIQKLQNQKMLDSIFEEVLNTETVTNATREEVLEGVEGPQHTTNGCLIPDSVPKLKAQRETIHEENEPKDHTLEQNQEQEHAQKNEYKKEEEQSPDLNRTAELEELTGSLNHAPSITPSSLAPETIPIGA</sequence>
<comment type="subcellular location">
    <subcellularLocation>
        <location evidence="1">Membrane</location>
        <topology evidence="1">Multi-pass membrane protein</topology>
    </subcellularLocation>
</comment>
<dbReference type="KEGG" id="erc:Ecym_5603"/>
<dbReference type="RefSeq" id="XP_003647156.1">
    <property type="nucleotide sequence ID" value="XM_003647108.1"/>
</dbReference>
<dbReference type="GO" id="GO:0016020">
    <property type="term" value="C:membrane"/>
    <property type="evidence" value="ECO:0007669"/>
    <property type="project" value="UniProtKB-SubCell"/>
</dbReference>
<reference evidence="7 8" key="1">
    <citation type="journal article" date="2011" name="G3 (Bethesda)">
        <title>Genome evolution in the Eremothecium clade of the Saccharomyces complex revealed by comparative genomics.</title>
        <authorList>
            <person name="Wendland J."/>
            <person name="Walther A."/>
        </authorList>
    </citation>
    <scope>NUCLEOTIDE SEQUENCE [LARGE SCALE GENOMIC DNA]</scope>
    <source>
        <strain evidence="8">CBS 270.75 / DBVPG 7215 / KCTC 17166 / NRRL Y-17582</strain>
    </source>
</reference>
<keyword evidence="3 6" id="KW-1133">Transmembrane helix</keyword>
<feature type="transmembrane region" description="Helical" evidence="6">
    <location>
        <begin position="34"/>
        <end position="52"/>
    </location>
</feature>
<keyword evidence="8" id="KW-1185">Reference proteome</keyword>
<dbReference type="Pfam" id="PF17062">
    <property type="entry name" value="Osw5"/>
    <property type="match status" value="1"/>
</dbReference>
<dbReference type="eggNOG" id="ENOG502SA41">
    <property type="taxonomic scope" value="Eukaryota"/>
</dbReference>
<accession>I6NE47</accession>
<evidence type="ECO:0000256" key="4">
    <source>
        <dbReference type="ARBA" id="ARBA00023136"/>
    </source>
</evidence>
<evidence type="ECO:0000256" key="5">
    <source>
        <dbReference type="SAM" id="MobiDB-lite"/>
    </source>
</evidence>
<evidence type="ECO:0000256" key="1">
    <source>
        <dbReference type="ARBA" id="ARBA00004141"/>
    </source>
</evidence>
<dbReference type="GeneID" id="11468705"/>
<feature type="compositionally biased region" description="Polar residues" evidence="5">
    <location>
        <begin position="203"/>
        <end position="217"/>
    </location>
</feature>
<evidence type="ECO:0000256" key="3">
    <source>
        <dbReference type="ARBA" id="ARBA00022989"/>
    </source>
</evidence>
<feature type="compositionally biased region" description="Basic and acidic residues" evidence="5">
    <location>
        <begin position="159"/>
        <end position="187"/>
    </location>
</feature>
<evidence type="ECO:0000256" key="6">
    <source>
        <dbReference type="SAM" id="Phobius"/>
    </source>
</evidence>
<proteinExistence type="predicted"/>
<organism evidence="7 8">
    <name type="scientific">Eremothecium cymbalariae (strain CBS 270.75 / DBVPG 7215 / KCTC 17166 / NRRL Y-17582)</name>
    <name type="common">Yeast</name>
    <dbReference type="NCBI Taxonomy" id="931890"/>
    <lineage>
        <taxon>Eukaryota</taxon>
        <taxon>Fungi</taxon>
        <taxon>Dikarya</taxon>
        <taxon>Ascomycota</taxon>
        <taxon>Saccharomycotina</taxon>
        <taxon>Saccharomycetes</taxon>
        <taxon>Saccharomycetales</taxon>
        <taxon>Saccharomycetaceae</taxon>
        <taxon>Eremothecium</taxon>
    </lineage>
</organism>
<protein>
    <submittedName>
        <fullName evidence="7">Uncharacterized protein</fullName>
    </submittedName>
</protein>
<dbReference type="InParanoid" id="I6NE47"/>
<dbReference type="InterPro" id="IPR031430">
    <property type="entry name" value="Osw5"/>
</dbReference>